<sequence length="417" mass="43376">MSAAAPGRLPTTASAVLANLRLVDGVQPAPQEGLALVVVDGVIADVVPDAGPSGLGDATPRIDLGGAYVMPGLINMHTHFSLSLPGPGGDAVNALNPHELALHMADTARRTLMSGVTTVRCVAEKGGADFALRAAIDEGKVPGPRIFTAGRALCCTGGHGHDSDDTIECDGPDDFARGVRSQVKRGADLIKVMISGGIAGEHEGISTPQLTDAELASVIEVAHAWGRKVTAHAGPAPIIARAVELGLDCVEHGYELTPEVARLMAERGTALVPTLVVTRAQAFFDDLGVPAWMQQRSLGAGPRHLESYAFALEAGVEILLGSDMPPYWGFEGTTAVVRELEHMRDGGLAVSAVIAAATSAPARWLDADDRVGTLRPGRFADLIAMPADPTADTSALRELDFVMKGGVVVRDDLGRAR</sequence>
<name>A0A7Y9GRD3_9MICO</name>
<dbReference type="Gene3D" id="2.30.40.10">
    <property type="entry name" value="Urease, subunit C, domain 1"/>
    <property type="match status" value="1"/>
</dbReference>
<dbReference type="PANTHER" id="PTHR43135:SF3">
    <property type="entry name" value="ALPHA-D-RIBOSE 1-METHYLPHOSPHONATE 5-TRIPHOSPHATE DIPHOSPHATASE"/>
    <property type="match status" value="1"/>
</dbReference>
<dbReference type="Proteomes" id="UP000576969">
    <property type="component" value="Unassembled WGS sequence"/>
</dbReference>
<dbReference type="InterPro" id="IPR057744">
    <property type="entry name" value="OTAase-like"/>
</dbReference>
<dbReference type="InterPro" id="IPR032466">
    <property type="entry name" value="Metal_Hydrolase"/>
</dbReference>
<evidence type="ECO:0000259" key="1">
    <source>
        <dbReference type="Pfam" id="PF01979"/>
    </source>
</evidence>
<comment type="caution">
    <text evidence="2">The sequence shown here is derived from an EMBL/GenBank/DDBJ whole genome shotgun (WGS) entry which is preliminary data.</text>
</comment>
<dbReference type="InterPro" id="IPR011059">
    <property type="entry name" value="Metal-dep_hydrolase_composite"/>
</dbReference>
<dbReference type="Pfam" id="PF01979">
    <property type="entry name" value="Amidohydro_1"/>
    <property type="match status" value="1"/>
</dbReference>
<dbReference type="AlphaFoldDB" id="A0A7Y9GRD3"/>
<dbReference type="PANTHER" id="PTHR43135">
    <property type="entry name" value="ALPHA-D-RIBOSE 1-METHYLPHOSPHONATE 5-TRIPHOSPHATE DIPHOSPHATASE"/>
    <property type="match status" value="1"/>
</dbReference>
<dbReference type="InterPro" id="IPR006680">
    <property type="entry name" value="Amidohydro-rel"/>
</dbReference>
<proteinExistence type="predicted"/>
<keyword evidence="3" id="KW-1185">Reference proteome</keyword>
<dbReference type="SUPFAM" id="SSF51556">
    <property type="entry name" value="Metallo-dependent hydrolases"/>
    <property type="match status" value="1"/>
</dbReference>
<reference evidence="2 3" key="1">
    <citation type="submission" date="2020-07" db="EMBL/GenBank/DDBJ databases">
        <title>Sequencing the genomes of 1000 actinobacteria strains.</title>
        <authorList>
            <person name="Klenk H.-P."/>
        </authorList>
    </citation>
    <scope>NUCLEOTIDE SEQUENCE [LARGE SCALE GENOMIC DNA]</scope>
    <source>
        <strain evidence="2 3">DSM 24662</strain>
    </source>
</reference>
<protein>
    <submittedName>
        <fullName evidence="2">Imidazolonepropionase-like amidohydrolase</fullName>
    </submittedName>
</protein>
<gene>
    <name evidence="2" type="ORF">BJ991_003267</name>
</gene>
<dbReference type="Gene3D" id="3.20.20.140">
    <property type="entry name" value="Metal-dependent hydrolases"/>
    <property type="match status" value="1"/>
</dbReference>
<keyword evidence="2" id="KW-0378">Hydrolase</keyword>
<feature type="domain" description="Amidohydrolase-related" evidence="1">
    <location>
        <begin position="68"/>
        <end position="409"/>
    </location>
</feature>
<evidence type="ECO:0000313" key="3">
    <source>
        <dbReference type="Proteomes" id="UP000576969"/>
    </source>
</evidence>
<evidence type="ECO:0000313" key="2">
    <source>
        <dbReference type="EMBL" id="NYE21239.1"/>
    </source>
</evidence>
<dbReference type="GO" id="GO:0016810">
    <property type="term" value="F:hydrolase activity, acting on carbon-nitrogen (but not peptide) bonds"/>
    <property type="evidence" value="ECO:0007669"/>
    <property type="project" value="InterPro"/>
</dbReference>
<dbReference type="CDD" id="cd01299">
    <property type="entry name" value="Met_dep_hydrolase_A"/>
    <property type="match status" value="1"/>
</dbReference>
<accession>A0A7Y9GRD3</accession>
<dbReference type="SUPFAM" id="SSF51338">
    <property type="entry name" value="Composite domain of metallo-dependent hydrolases"/>
    <property type="match status" value="1"/>
</dbReference>
<organism evidence="2 3">
    <name type="scientific">Microbacterium immunditiarum</name>
    <dbReference type="NCBI Taxonomy" id="337480"/>
    <lineage>
        <taxon>Bacteria</taxon>
        <taxon>Bacillati</taxon>
        <taxon>Actinomycetota</taxon>
        <taxon>Actinomycetes</taxon>
        <taxon>Micrococcales</taxon>
        <taxon>Microbacteriaceae</taxon>
        <taxon>Microbacterium</taxon>
    </lineage>
</organism>
<dbReference type="EMBL" id="JACCBV010000001">
    <property type="protein sequence ID" value="NYE21239.1"/>
    <property type="molecule type" value="Genomic_DNA"/>
</dbReference>
<dbReference type="RefSeq" id="WP_179491732.1">
    <property type="nucleotide sequence ID" value="NZ_JACCBV010000001.1"/>
</dbReference>
<dbReference type="InterPro" id="IPR051781">
    <property type="entry name" value="Metallo-dep_Hydrolase"/>
</dbReference>